<sequence length="215" mass="24107">MTVIAIDGPAGSGKSTIARLLAERLDFQYLDTGAMYRAVALAVHRKNLDPNDEESVRKLLPTLSIDLRGDRTFLNAEDVSHLIRTPEIDLLASTVSKLPCVREFLTKLQRDFAEGRDIVAEGRDMGTVVFPEAPYKFFLTASPEERARRRKKQLETQGEKVLYETILYQIKSRDKQDSGRSIAPLKVAKNAVVVDTTGKTIEEVLTEIIRSMDRG</sequence>
<keyword evidence="2 8" id="KW-0808">Transferase</keyword>
<evidence type="ECO:0000256" key="5">
    <source>
        <dbReference type="ARBA" id="ARBA00022840"/>
    </source>
</evidence>
<dbReference type="PATRIC" id="fig|1156395.6.peg.1738"/>
<comment type="subcellular location">
    <subcellularLocation>
        <location evidence="8">Cytoplasm</location>
    </subcellularLocation>
</comment>
<dbReference type="SUPFAM" id="SSF52540">
    <property type="entry name" value="P-loop containing nucleoside triphosphate hydrolases"/>
    <property type="match status" value="1"/>
</dbReference>
<dbReference type="HAMAP" id="MF_00238">
    <property type="entry name" value="Cytidyl_kinase_type1"/>
    <property type="match status" value="1"/>
</dbReference>
<feature type="binding site" evidence="8">
    <location>
        <begin position="8"/>
        <end position="16"/>
    </location>
    <ligand>
        <name>ATP</name>
        <dbReference type="ChEBI" id="CHEBI:30616"/>
    </ligand>
</feature>
<feature type="domain" description="Cytidylate kinase" evidence="9">
    <location>
        <begin position="4"/>
        <end position="212"/>
    </location>
</feature>
<dbReference type="GO" id="GO:0015949">
    <property type="term" value="P:nucleobase-containing small molecule interconversion"/>
    <property type="evidence" value="ECO:0007669"/>
    <property type="project" value="TreeGrafter"/>
</dbReference>
<evidence type="ECO:0000256" key="1">
    <source>
        <dbReference type="ARBA" id="ARBA00009427"/>
    </source>
</evidence>
<name>A0A1B9F4Q1_9BACT</name>
<evidence type="ECO:0000256" key="2">
    <source>
        <dbReference type="ARBA" id="ARBA00022679"/>
    </source>
</evidence>
<dbReference type="PANTHER" id="PTHR21299">
    <property type="entry name" value="CYTIDYLATE KINASE/PANTOATE-BETA-ALANINE LIGASE"/>
    <property type="match status" value="1"/>
</dbReference>
<dbReference type="RefSeq" id="WP_067619017.1">
    <property type="nucleotide sequence ID" value="NZ_MAGO01000008.1"/>
</dbReference>
<evidence type="ECO:0000256" key="6">
    <source>
        <dbReference type="ARBA" id="ARBA00047615"/>
    </source>
</evidence>
<evidence type="ECO:0000256" key="4">
    <source>
        <dbReference type="ARBA" id="ARBA00022777"/>
    </source>
</evidence>
<dbReference type="Gene3D" id="3.40.50.300">
    <property type="entry name" value="P-loop containing nucleotide triphosphate hydrolases"/>
    <property type="match status" value="1"/>
</dbReference>
<evidence type="ECO:0000259" key="9">
    <source>
        <dbReference type="Pfam" id="PF02224"/>
    </source>
</evidence>
<accession>A0A1B9F4Q1</accession>
<dbReference type="NCBIfam" id="TIGR00017">
    <property type="entry name" value="cmk"/>
    <property type="match status" value="1"/>
</dbReference>
<dbReference type="GO" id="GO:0005829">
    <property type="term" value="C:cytosol"/>
    <property type="evidence" value="ECO:0007669"/>
    <property type="project" value="TreeGrafter"/>
</dbReference>
<comment type="catalytic activity">
    <reaction evidence="7 8">
        <text>CMP + ATP = CDP + ADP</text>
        <dbReference type="Rhea" id="RHEA:11600"/>
        <dbReference type="ChEBI" id="CHEBI:30616"/>
        <dbReference type="ChEBI" id="CHEBI:58069"/>
        <dbReference type="ChEBI" id="CHEBI:60377"/>
        <dbReference type="ChEBI" id="CHEBI:456216"/>
        <dbReference type="EC" id="2.7.4.25"/>
    </reaction>
</comment>
<dbReference type="OrthoDB" id="9807434at2"/>
<evidence type="ECO:0000313" key="10">
    <source>
        <dbReference type="EMBL" id="OCC14927.1"/>
    </source>
</evidence>
<dbReference type="GO" id="GO:0036430">
    <property type="term" value="F:CMP kinase activity"/>
    <property type="evidence" value="ECO:0007669"/>
    <property type="project" value="RHEA"/>
</dbReference>
<dbReference type="Proteomes" id="UP000093080">
    <property type="component" value="Unassembled WGS sequence"/>
</dbReference>
<dbReference type="CDD" id="cd02020">
    <property type="entry name" value="CMPK"/>
    <property type="match status" value="1"/>
</dbReference>
<evidence type="ECO:0000313" key="11">
    <source>
        <dbReference type="Proteomes" id="UP000093080"/>
    </source>
</evidence>
<proteinExistence type="inferred from homology"/>
<dbReference type="InterPro" id="IPR027417">
    <property type="entry name" value="P-loop_NTPase"/>
</dbReference>
<dbReference type="GO" id="GO:0005524">
    <property type="term" value="F:ATP binding"/>
    <property type="evidence" value="ECO:0007669"/>
    <property type="project" value="UniProtKB-UniRule"/>
</dbReference>
<dbReference type="EC" id="2.7.4.25" evidence="8"/>
<dbReference type="GO" id="GO:0036431">
    <property type="term" value="F:dCMP kinase activity"/>
    <property type="evidence" value="ECO:0007669"/>
    <property type="project" value="InterPro"/>
</dbReference>
<comment type="similarity">
    <text evidence="1 8">Belongs to the cytidylate kinase family. Type 1 subfamily.</text>
</comment>
<protein>
    <recommendedName>
        <fullName evidence="8">Cytidylate kinase</fullName>
        <shortName evidence="8">CK</shortName>
        <ecNumber evidence="8">2.7.4.25</ecNumber>
    </recommendedName>
    <alternativeName>
        <fullName evidence="8">Cytidine monophosphate kinase</fullName>
        <shortName evidence="8">CMP kinase</shortName>
    </alternativeName>
</protein>
<gene>
    <name evidence="8" type="primary">cmk</name>
    <name evidence="10" type="ORF">DBT_1722</name>
</gene>
<dbReference type="InterPro" id="IPR003136">
    <property type="entry name" value="Cytidylate_kin"/>
</dbReference>
<dbReference type="GO" id="GO:0006220">
    <property type="term" value="P:pyrimidine nucleotide metabolic process"/>
    <property type="evidence" value="ECO:0007669"/>
    <property type="project" value="UniProtKB-UniRule"/>
</dbReference>
<dbReference type="PANTHER" id="PTHR21299:SF2">
    <property type="entry name" value="CYTIDYLATE KINASE"/>
    <property type="match status" value="1"/>
</dbReference>
<dbReference type="Pfam" id="PF02224">
    <property type="entry name" value="Cytidylate_kin"/>
    <property type="match status" value="1"/>
</dbReference>
<evidence type="ECO:0000256" key="7">
    <source>
        <dbReference type="ARBA" id="ARBA00048478"/>
    </source>
</evidence>
<evidence type="ECO:0000256" key="8">
    <source>
        <dbReference type="HAMAP-Rule" id="MF_00238"/>
    </source>
</evidence>
<keyword evidence="8" id="KW-0963">Cytoplasm</keyword>
<reference evidence="10 11" key="1">
    <citation type="submission" date="2016-06" db="EMBL/GenBank/DDBJ databases">
        <title>Respiratory ammonification of nitrate coupled to the oxidation of elemental sulfur in deep-sea autotrophic thermophilic bacteria.</title>
        <authorList>
            <person name="Slobodkina G.B."/>
            <person name="Mardanov A.V."/>
            <person name="Ravin N.V."/>
            <person name="Frolova A.A."/>
            <person name="Viryasiv M.B."/>
            <person name="Chernyh N.A."/>
            <person name="Bonch-Osmolovskaya E.A."/>
            <person name="Slobodkin A.I."/>
        </authorList>
    </citation>
    <scope>NUCLEOTIDE SEQUENCE [LARGE SCALE GENOMIC DNA]</scope>
    <source>
        <strain evidence="10 11">S69</strain>
    </source>
</reference>
<dbReference type="AlphaFoldDB" id="A0A1B9F4Q1"/>
<comment type="caution">
    <text evidence="10">The sequence shown here is derived from an EMBL/GenBank/DDBJ whole genome shotgun (WGS) entry which is preliminary data.</text>
</comment>
<keyword evidence="3 8" id="KW-0547">Nucleotide-binding</keyword>
<comment type="catalytic activity">
    <reaction evidence="6 8">
        <text>dCMP + ATP = dCDP + ADP</text>
        <dbReference type="Rhea" id="RHEA:25094"/>
        <dbReference type="ChEBI" id="CHEBI:30616"/>
        <dbReference type="ChEBI" id="CHEBI:57566"/>
        <dbReference type="ChEBI" id="CHEBI:58593"/>
        <dbReference type="ChEBI" id="CHEBI:456216"/>
        <dbReference type="EC" id="2.7.4.25"/>
    </reaction>
</comment>
<organism evidence="10 11">
    <name type="scientific">Dissulfuribacter thermophilus</name>
    <dbReference type="NCBI Taxonomy" id="1156395"/>
    <lineage>
        <taxon>Bacteria</taxon>
        <taxon>Pseudomonadati</taxon>
        <taxon>Thermodesulfobacteriota</taxon>
        <taxon>Dissulfuribacteria</taxon>
        <taxon>Dissulfuribacterales</taxon>
        <taxon>Dissulfuribacteraceae</taxon>
        <taxon>Dissulfuribacter</taxon>
    </lineage>
</organism>
<evidence type="ECO:0000256" key="3">
    <source>
        <dbReference type="ARBA" id="ARBA00022741"/>
    </source>
</evidence>
<keyword evidence="11" id="KW-1185">Reference proteome</keyword>
<keyword evidence="5 8" id="KW-0067">ATP-binding</keyword>
<dbReference type="STRING" id="1156395.DBT_1722"/>
<dbReference type="InterPro" id="IPR011994">
    <property type="entry name" value="Cytidylate_kinase_dom"/>
</dbReference>
<dbReference type="EMBL" id="MAGO01000008">
    <property type="protein sequence ID" value="OCC14927.1"/>
    <property type="molecule type" value="Genomic_DNA"/>
</dbReference>
<keyword evidence="4 8" id="KW-0418">Kinase</keyword>